<evidence type="ECO:0000256" key="1">
    <source>
        <dbReference type="ARBA" id="ARBA00005613"/>
    </source>
</evidence>
<accession>A0A9Q8PFP8</accession>
<dbReference type="KEGG" id="ffu:CLAFUR5_09314"/>
<feature type="compositionally biased region" description="Polar residues" evidence="4">
    <location>
        <begin position="30"/>
        <end position="45"/>
    </location>
</feature>
<organism evidence="6 7">
    <name type="scientific">Passalora fulva</name>
    <name type="common">Tomato leaf mold</name>
    <name type="synonym">Cladosporium fulvum</name>
    <dbReference type="NCBI Taxonomy" id="5499"/>
    <lineage>
        <taxon>Eukaryota</taxon>
        <taxon>Fungi</taxon>
        <taxon>Dikarya</taxon>
        <taxon>Ascomycota</taxon>
        <taxon>Pezizomycotina</taxon>
        <taxon>Dothideomycetes</taxon>
        <taxon>Dothideomycetidae</taxon>
        <taxon>Mycosphaerellales</taxon>
        <taxon>Mycosphaerellaceae</taxon>
        <taxon>Fulvia</taxon>
    </lineage>
</organism>
<dbReference type="Pfam" id="PF03226">
    <property type="entry name" value="Yippee-Mis18"/>
    <property type="match status" value="1"/>
</dbReference>
<dbReference type="GeneID" id="71989192"/>
<dbReference type="PANTHER" id="PTHR13848">
    <property type="entry name" value="PROTEIN YIPPEE-LIKE CG15309-RELATED"/>
    <property type="match status" value="1"/>
</dbReference>
<feature type="region of interest" description="Disordered" evidence="4">
    <location>
        <begin position="25"/>
        <end position="45"/>
    </location>
</feature>
<protein>
    <recommendedName>
        <fullName evidence="5">Yippee domain-containing protein</fullName>
    </recommendedName>
</protein>
<dbReference type="EMBL" id="CP090171">
    <property type="protein sequence ID" value="UJO21575.1"/>
    <property type="molecule type" value="Genomic_DNA"/>
</dbReference>
<keyword evidence="7" id="KW-1185">Reference proteome</keyword>
<dbReference type="AlphaFoldDB" id="A0A9Q8PFP8"/>
<dbReference type="InterPro" id="IPR039058">
    <property type="entry name" value="Yippee_fam"/>
</dbReference>
<dbReference type="OrthoDB" id="6407410at2759"/>
<proteinExistence type="inferred from homology"/>
<evidence type="ECO:0000259" key="5">
    <source>
        <dbReference type="PROSITE" id="PS51792"/>
    </source>
</evidence>
<dbReference type="OMA" id="YLRCARC"/>
<keyword evidence="3" id="KW-0862">Zinc</keyword>
<reference evidence="6" key="2">
    <citation type="journal article" date="2022" name="Microb. Genom.">
        <title>A chromosome-scale genome assembly of the tomato pathogen Cladosporium fulvum reveals a compartmentalized genome architecture and the presence of a dispensable chromosome.</title>
        <authorList>
            <person name="Zaccaron A.Z."/>
            <person name="Chen L.H."/>
            <person name="Samaras A."/>
            <person name="Stergiopoulos I."/>
        </authorList>
    </citation>
    <scope>NUCLEOTIDE SEQUENCE</scope>
    <source>
        <strain evidence="6">Race5_Kim</strain>
    </source>
</reference>
<evidence type="ECO:0000256" key="2">
    <source>
        <dbReference type="ARBA" id="ARBA00022723"/>
    </source>
</evidence>
<name>A0A9Q8PFP8_PASFU</name>
<reference evidence="6" key="1">
    <citation type="submission" date="2021-12" db="EMBL/GenBank/DDBJ databases">
        <authorList>
            <person name="Zaccaron A."/>
            <person name="Stergiopoulos I."/>
        </authorList>
    </citation>
    <scope>NUCLEOTIDE SEQUENCE</scope>
    <source>
        <strain evidence="6">Race5_Kim</strain>
    </source>
</reference>
<gene>
    <name evidence="6" type="ORF">CLAFUR5_09314</name>
</gene>
<comment type="similarity">
    <text evidence="1">Belongs to the yippee family.</text>
</comment>
<dbReference type="InterPro" id="IPR004910">
    <property type="entry name" value="Yippee/Mis18/Cereblon"/>
</dbReference>
<dbReference type="InterPro" id="IPR034751">
    <property type="entry name" value="Yippee"/>
</dbReference>
<evidence type="ECO:0000256" key="4">
    <source>
        <dbReference type="SAM" id="MobiDB-lite"/>
    </source>
</evidence>
<dbReference type="GO" id="GO:0046872">
    <property type="term" value="F:metal ion binding"/>
    <property type="evidence" value="ECO:0007669"/>
    <property type="project" value="UniProtKB-KW"/>
</dbReference>
<evidence type="ECO:0000313" key="6">
    <source>
        <dbReference type="EMBL" id="UJO21575.1"/>
    </source>
</evidence>
<dbReference type="Proteomes" id="UP000756132">
    <property type="component" value="Chromosome 9"/>
</dbReference>
<keyword evidence="2" id="KW-0479">Metal-binding</keyword>
<feature type="domain" description="Yippee" evidence="5">
    <location>
        <begin position="58"/>
        <end position="179"/>
    </location>
</feature>
<dbReference type="RefSeq" id="XP_047765941.1">
    <property type="nucleotide sequence ID" value="XM_047908462.1"/>
</dbReference>
<evidence type="ECO:0000313" key="7">
    <source>
        <dbReference type="Proteomes" id="UP000756132"/>
    </source>
</evidence>
<evidence type="ECO:0000256" key="3">
    <source>
        <dbReference type="ARBA" id="ARBA00022833"/>
    </source>
</evidence>
<sequence>MPFPSIPSPPSLFPTYLVPSLPFRRRKSSTDSNASTLSNDSLETGCPTSESYLSGHASHLRCARCLSDLALSTQIISKGFTGRHGRAYLVAPSTSSISANPTSLTTAKARNDALPNLPNTYTHKPVPRQLVTGAHTVGDISCAQCGSVLGWKYVSAEEESQKYKVGKFILETKRVCRSSVWEREDEGDEEGALMLQRRESEERKRRRSSCIVPPNEVTIMEELEFDSGDEDECDALFAGTWTPQVARELRARKVGRSYGGVMEG</sequence>
<dbReference type="PROSITE" id="PS51792">
    <property type="entry name" value="YIPPEE"/>
    <property type="match status" value="1"/>
</dbReference>